<dbReference type="Pfam" id="PF01040">
    <property type="entry name" value="UbiA"/>
    <property type="match status" value="1"/>
</dbReference>
<organism evidence="10 11">
    <name type="scientific">Candidatus Erwinia haradaeae</name>
    <dbReference type="NCBI Taxonomy" id="1922217"/>
    <lineage>
        <taxon>Bacteria</taxon>
        <taxon>Pseudomonadati</taxon>
        <taxon>Pseudomonadota</taxon>
        <taxon>Gammaproteobacteria</taxon>
        <taxon>Enterobacterales</taxon>
        <taxon>Erwiniaceae</taxon>
        <taxon>Erwinia</taxon>
    </lineage>
</organism>
<dbReference type="AlphaFoldDB" id="A0A451CZR2"/>
<evidence type="ECO:0000256" key="9">
    <source>
        <dbReference type="HAMAP-Rule" id="MF_00154"/>
    </source>
</evidence>
<comment type="pathway">
    <text evidence="9">Porphyrin-containing compound metabolism; heme O biosynthesis; heme O from protoheme: step 1/1.</text>
</comment>
<evidence type="ECO:0000256" key="3">
    <source>
        <dbReference type="ARBA" id="ARBA00022679"/>
    </source>
</evidence>
<dbReference type="Proteomes" id="UP000294364">
    <property type="component" value="Chromosome"/>
</dbReference>
<evidence type="ECO:0000256" key="1">
    <source>
        <dbReference type="ARBA" id="ARBA00004651"/>
    </source>
</evidence>
<evidence type="ECO:0000256" key="5">
    <source>
        <dbReference type="ARBA" id="ARBA00022989"/>
    </source>
</evidence>
<dbReference type="NCBIfam" id="NF003348">
    <property type="entry name" value="PRK04375.1-1"/>
    <property type="match status" value="1"/>
</dbReference>
<evidence type="ECO:0000256" key="8">
    <source>
        <dbReference type="ARBA" id="ARBA00047690"/>
    </source>
</evidence>
<comment type="miscellaneous">
    <text evidence="9">Carbon 2 of the heme B porphyrin ring is defined according to the Fischer nomenclature.</text>
</comment>
<dbReference type="Gene3D" id="1.10.357.140">
    <property type="entry name" value="UbiA prenyltransferase"/>
    <property type="match status" value="1"/>
</dbReference>
<proteinExistence type="inferred from homology"/>
<feature type="transmembrane region" description="Helical" evidence="9">
    <location>
        <begin position="232"/>
        <end position="251"/>
    </location>
</feature>
<dbReference type="CDD" id="cd13957">
    <property type="entry name" value="PT_UbiA_Cox10"/>
    <property type="match status" value="1"/>
</dbReference>
<feature type="transmembrane region" description="Helical" evidence="9">
    <location>
        <begin position="108"/>
        <end position="126"/>
    </location>
</feature>
<keyword evidence="4 9" id="KW-0812">Transmembrane</keyword>
<evidence type="ECO:0000313" key="10">
    <source>
        <dbReference type="EMBL" id="VFP78899.1"/>
    </source>
</evidence>
<evidence type="ECO:0000256" key="4">
    <source>
        <dbReference type="ARBA" id="ARBA00022692"/>
    </source>
</evidence>
<dbReference type="OrthoDB" id="9814417at2"/>
<dbReference type="HAMAP" id="MF_00154">
    <property type="entry name" value="CyoE_CtaB"/>
    <property type="match status" value="1"/>
</dbReference>
<protein>
    <recommendedName>
        <fullName evidence="9">Protoheme IX farnesyltransferase</fullName>
        <ecNumber evidence="9">2.5.1.141</ecNumber>
    </recommendedName>
    <alternativeName>
        <fullName evidence="9">Heme B farnesyltransferase</fullName>
    </alternativeName>
    <alternativeName>
        <fullName evidence="9">Heme O synthase</fullName>
    </alternativeName>
</protein>
<feature type="transmembrane region" description="Helical" evidence="9">
    <location>
        <begin position="35"/>
        <end position="59"/>
    </location>
</feature>
<comment type="function">
    <text evidence="9">Converts heme B (protoheme IX) to heme O by substitution of the vinyl group on carbon 2 of heme B porphyrin ring with a hydroxyethyl farnesyl side group.</text>
</comment>
<evidence type="ECO:0000313" key="11">
    <source>
        <dbReference type="Proteomes" id="UP000294364"/>
    </source>
</evidence>
<dbReference type="EMBL" id="LR217698">
    <property type="protein sequence ID" value="VFP78899.1"/>
    <property type="molecule type" value="Genomic_DNA"/>
</dbReference>
<dbReference type="UniPathway" id="UPA00834">
    <property type="reaction ID" value="UER00712"/>
</dbReference>
<dbReference type="NCBIfam" id="TIGR01473">
    <property type="entry name" value="cyoE_ctaB"/>
    <property type="match status" value="1"/>
</dbReference>
<keyword evidence="6 9" id="KW-0350">Heme biosynthesis</keyword>
<dbReference type="PANTHER" id="PTHR43448">
    <property type="entry name" value="PROTOHEME IX FARNESYLTRANSFERASE, MITOCHONDRIAL"/>
    <property type="match status" value="1"/>
</dbReference>
<dbReference type="RefSeq" id="WP_157992184.1">
    <property type="nucleotide sequence ID" value="NZ_LR217698.1"/>
</dbReference>
<comment type="subcellular location">
    <subcellularLocation>
        <location evidence="1 9">Cell membrane</location>
        <topology evidence="1 9">Multi-pass membrane protein</topology>
    </subcellularLocation>
</comment>
<keyword evidence="2 9" id="KW-1003">Cell membrane</keyword>
<keyword evidence="5 9" id="KW-1133">Transmembrane helix</keyword>
<dbReference type="InterPro" id="IPR044878">
    <property type="entry name" value="UbiA_sf"/>
</dbReference>
<dbReference type="InterPro" id="IPR000537">
    <property type="entry name" value="UbiA_prenyltransferase"/>
</dbReference>
<gene>
    <name evidence="9 10" type="primary">cyoE</name>
    <name evidence="10" type="ORF">ERCICURT3053_543</name>
</gene>
<dbReference type="GO" id="GO:0005886">
    <property type="term" value="C:plasma membrane"/>
    <property type="evidence" value="ECO:0007669"/>
    <property type="project" value="UniProtKB-SubCell"/>
</dbReference>
<comment type="similarity">
    <text evidence="9">Belongs to the UbiA prenyltransferase family. Protoheme IX farnesyltransferase subfamily.</text>
</comment>
<accession>A0A451CZR2</accession>
<dbReference type="GO" id="GO:0048034">
    <property type="term" value="P:heme O biosynthetic process"/>
    <property type="evidence" value="ECO:0007669"/>
    <property type="project" value="UniProtKB-UniRule"/>
</dbReference>
<comment type="catalytic activity">
    <reaction evidence="8 9">
        <text>heme b + (2E,6E)-farnesyl diphosphate + H2O = Fe(II)-heme o + diphosphate</text>
        <dbReference type="Rhea" id="RHEA:28070"/>
        <dbReference type="ChEBI" id="CHEBI:15377"/>
        <dbReference type="ChEBI" id="CHEBI:33019"/>
        <dbReference type="ChEBI" id="CHEBI:60344"/>
        <dbReference type="ChEBI" id="CHEBI:60530"/>
        <dbReference type="ChEBI" id="CHEBI:175763"/>
        <dbReference type="EC" id="2.5.1.141"/>
    </reaction>
</comment>
<evidence type="ECO:0000256" key="6">
    <source>
        <dbReference type="ARBA" id="ARBA00023133"/>
    </source>
</evidence>
<feature type="transmembrane region" description="Helical" evidence="9">
    <location>
        <begin position="80"/>
        <end position="102"/>
    </location>
</feature>
<feature type="transmembrane region" description="Helical" evidence="9">
    <location>
        <begin position="263"/>
        <end position="280"/>
    </location>
</feature>
<name>A0A451CZR2_9GAMM</name>
<reference evidence="10 11" key="1">
    <citation type="submission" date="2019-02" db="EMBL/GenBank/DDBJ databases">
        <authorList>
            <person name="Manzano-Marin A."/>
            <person name="Manzano-Marin A."/>
        </authorList>
    </citation>
    <scope>NUCLEOTIDE SEQUENCE [LARGE SCALE GENOMIC DNA]</scope>
    <source>
        <strain evidence="10 11">ErCicurtihirsuta</strain>
    </source>
</reference>
<dbReference type="GO" id="GO:0008495">
    <property type="term" value="F:protoheme IX farnesyltransferase activity"/>
    <property type="evidence" value="ECO:0007669"/>
    <property type="project" value="UniProtKB-UniRule"/>
</dbReference>
<keyword evidence="3 9" id="KW-0808">Transferase</keyword>
<evidence type="ECO:0000256" key="7">
    <source>
        <dbReference type="ARBA" id="ARBA00023136"/>
    </source>
</evidence>
<dbReference type="EC" id="2.5.1.141" evidence="9"/>
<sequence>MIKHYLQLTKPGIIAGNLIALIGGFLLASKYKIDYYHFFFTIIGTILIIASSCVYNNYIDRDIDKKAERTKNRILSSTLISLRTVLVYATILGVSGFIILLYGTNPLATLFATIGFIIYVGVYSLYMKRHSIYGTLIGSLSGSTPPLIGYCSASGKFDSAALILLSIFSLWQIPHSYAISILYLKDYQITNIPVLPVKLGIIEAKKHIIIYIIAFISSTMMLFIAGYTGYKYLIVMSTVGIWWLSVAVIGYRTYNSPLWAKKIFLLSLVVITAFSIMISIDIT</sequence>
<dbReference type="InterPro" id="IPR006369">
    <property type="entry name" value="Protohaem_IX_farnesylTrfase"/>
</dbReference>
<dbReference type="FunFam" id="1.10.357.140:FF:000001">
    <property type="entry name" value="Protoheme IX farnesyltransferase"/>
    <property type="match status" value="1"/>
</dbReference>
<dbReference type="PANTHER" id="PTHR43448:SF2">
    <property type="entry name" value="PROTOHEME IX FARNESYLTRANSFERASE, MITOCHONDRIAL"/>
    <property type="match status" value="1"/>
</dbReference>
<evidence type="ECO:0000256" key="2">
    <source>
        <dbReference type="ARBA" id="ARBA00022475"/>
    </source>
</evidence>
<feature type="transmembrane region" description="Helical" evidence="9">
    <location>
        <begin position="208"/>
        <end position="226"/>
    </location>
</feature>
<keyword evidence="7 9" id="KW-0472">Membrane</keyword>
<feature type="transmembrane region" description="Helical" evidence="9">
    <location>
        <begin position="12"/>
        <end position="29"/>
    </location>
</feature>